<keyword evidence="2" id="KW-1185">Reference proteome</keyword>
<dbReference type="EMBL" id="UZAH01015213">
    <property type="protein sequence ID" value="VDO43651.1"/>
    <property type="molecule type" value="Genomic_DNA"/>
</dbReference>
<dbReference type="Proteomes" id="UP000050761">
    <property type="component" value="Unassembled WGS sequence"/>
</dbReference>
<name>A0A183FCA4_HELPZ</name>
<dbReference type="AlphaFoldDB" id="A0A183FCA4"/>
<reference evidence="1 2" key="1">
    <citation type="submission" date="2018-11" db="EMBL/GenBank/DDBJ databases">
        <authorList>
            <consortium name="Pathogen Informatics"/>
        </authorList>
    </citation>
    <scope>NUCLEOTIDE SEQUENCE [LARGE SCALE GENOMIC DNA]</scope>
</reference>
<accession>A0A183FCA4</accession>
<accession>A0A3P7V7Y4</accession>
<proteinExistence type="predicted"/>
<reference evidence="3" key="2">
    <citation type="submission" date="2019-09" db="UniProtKB">
        <authorList>
            <consortium name="WormBaseParasite"/>
        </authorList>
    </citation>
    <scope>IDENTIFICATION</scope>
</reference>
<protein>
    <submittedName>
        <fullName evidence="3">Carbon storage regulator</fullName>
    </submittedName>
</protein>
<evidence type="ECO:0000313" key="3">
    <source>
        <dbReference type="WBParaSite" id="HPBE_0000379601-mRNA-1"/>
    </source>
</evidence>
<dbReference type="WBParaSite" id="HPBE_0000379601-mRNA-1">
    <property type="protein sequence ID" value="HPBE_0000379601-mRNA-1"/>
    <property type="gene ID" value="HPBE_0000379601"/>
</dbReference>
<evidence type="ECO:0000313" key="2">
    <source>
        <dbReference type="Proteomes" id="UP000050761"/>
    </source>
</evidence>
<organism evidence="2 3">
    <name type="scientific">Heligmosomoides polygyrus</name>
    <name type="common">Parasitic roundworm</name>
    <dbReference type="NCBI Taxonomy" id="6339"/>
    <lineage>
        <taxon>Eukaryota</taxon>
        <taxon>Metazoa</taxon>
        <taxon>Ecdysozoa</taxon>
        <taxon>Nematoda</taxon>
        <taxon>Chromadorea</taxon>
        <taxon>Rhabditida</taxon>
        <taxon>Rhabditina</taxon>
        <taxon>Rhabditomorpha</taxon>
        <taxon>Strongyloidea</taxon>
        <taxon>Heligmosomidae</taxon>
        <taxon>Heligmosomoides</taxon>
    </lineage>
</organism>
<sequence length="48" mass="5483">MVTIECEVRDGILCVRSRDGNTVQVDIEKVHKAKAVKTARYCNFRVQC</sequence>
<gene>
    <name evidence="1" type="ORF">HPBE_LOCUS3797</name>
</gene>
<evidence type="ECO:0000313" key="1">
    <source>
        <dbReference type="EMBL" id="VDO43651.1"/>
    </source>
</evidence>
<dbReference type="OrthoDB" id="17255at2759"/>